<keyword evidence="2" id="KW-1185">Reference proteome</keyword>
<dbReference type="GO" id="GO:0016020">
    <property type="term" value="C:membrane"/>
    <property type="evidence" value="ECO:0007669"/>
    <property type="project" value="InterPro"/>
</dbReference>
<dbReference type="InterPro" id="IPR026082">
    <property type="entry name" value="ABCA"/>
</dbReference>
<reference evidence="1 2" key="1">
    <citation type="journal article" date="2020" name="Cell">
        <title>Large-Scale Comparative Analyses of Tick Genomes Elucidate Their Genetic Diversity and Vector Capacities.</title>
        <authorList>
            <consortium name="Tick Genome and Microbiome Consortium (TIGMIC)"/>
            <person name="Jia N."/>
            <person name="Wang J."/>
            <person name="Shi W."/>
            <person name="Du L."/>
            <person name="Sun Y."/>
            <person name="Zhan W."/>
            <person name="Jiang J.F."/>
            <person name="Wang Q."/>
            <person name="Zhang B."/>
            <person name="Ji P."/>
            <person name="Bell-Sakyi L."/>
            <person name="Cui X.M."/>
            <person name="Yuan T.T."/>
            <person name="Jiang B.G."/>
            <person name="Yang W.F."/>
            <person name="Lam T.T."/>
            <person name="Chang Q.C."/>
            <person name="Ding S.J."/>
            <person name="Wang X.J."/>
            <person name="Zhu J.G."/>
            <person name="Ruan X.D."/>
            <person name="Zhao L."/>
            <person name="Wei J.T."/>
            <person name="Ye R.Z."/>
            <person name="Que T.C."/>
            <person name="Du C.H."/>
            <person name="Zhou Y.H."/>
            <person name="Cheng J.X."/>
            <person name="Dai P.F."/>
            <person name="Guo W.B."/>
            <person name="Han X.H."/>
            <person name="Huang E.J."/>
            <person name="Li L.F."/>
            <person name="Wei W."/>
            <person name="Gao Y.C."/>
            <person name="Liu J.Z."/>
            <person name="Shao H.Z."/>
            <person name="Wang X."/>
            <person name="Wang C.C."/>
            <person name="Yang T.C."/>
            <person name="Huo Q.B."/>
            <person name="Li W."/>
            <person name="Chen H.Y."/>
            <person name="Chen S.E."/>
            <person name="Zhou L.G."/>
            <person name="Ni X.B."/>
            <person name="Tian J.H."/>
            <person name="Sheng Y."/>
            <person name="Liu T."/>
            <person name="Pan Y.S."/>
            <person name="Xia L.Y."/>
            <person name="Li J."/>
            <person name="Zhao F."/>
            <person name="Cao W.C."/>
        </authorList>
    </citation>
    <scope>NUCLEOTIDE SEQUENCE [LARGE SCALE GENOMIC DNA]</scope>
    <source>
        <strain evidence="1">HaeL-2018</strain>
    </source>
</reference>
<organism evidence="1 2">
    <name type="scientific">Haemaphysalis longicornis</name>
    <name type="common">Bush tick</name>
    <dbReference type="NCBI Taxonomy" id="44386"/>
    <lineage>
        <taxon>Eukaryota</taxon>
        <taxon>Metazoa</taxon>
        <taxon>Ecdysozoa</taxon>
        <taxon>Arthropoda</taxon>
        <taxon>Chelicerata</taxon>
        <taxon>Arachnida</taxon>
        <taxon>Acari</taxon>
        <taxon>Parasitiformes</taxon>
        <taxon>Ixodida</taxon>
        <taxon>Ixodoidea</taxon>
        <taxon>Ixodidae</taxon>
        <taxon>Haemaphysalinae</taxon>
        <taxon>Haemaphysalis</taxon>
    </lineage>
</organism>
<dbReference type="Proteomes" id="UP000821853">
    <property type="component" value="Unassembled WGS sequence"/>
</dbReference>
<dbReference type="EMBL" id="JABSTR010000008">
    <property type="protein sequence ID" value="KAH9376729.1"/>
    <property type="molecule type" value="Genomic_DNA"/>
</dbReference>
<dbReference type="AlphaFoldDB" id="A0A9J6GPX3"/>
<gene>
    <name evidence="1" type="ORF">HPB48_010975</name>
</gene>
<comment type="caution">
    <text evidence="1">The sequence shown here is derived from an EMBL/GenBank/DDBJ whole genome shotgun (WGS) entry which is preliminary data.</text>
</comment>
<sequence>MQDCEVACDRMCVMVKGQMVCLGTLQRLKDKFGKGCTIQFVLPHKWTGKPDALTSALVDQFPDAHLTEVQQVRNSGTTYDMLFTYDNFDAIGAKGIASVCCTCSAF</sequence>
<name>A0A9J6GPX3_HAELO</name>
<protein>
    <submittedName>
        <fullName evidence="1">Uncharacterized protein</fullName>
    </submittedName>
</protein>
<proteinExistence type="predicted"/>
<dbReference type="PANTHER" id="PTHR19229">
    <property type="entry name" value="ATP-BINDING CASSETTE TRANSPORTER SUBFAMILY A ABCA"/>
    <property type="match status" value="1"/>
</dbReference>
<accession>A0A9J6GPX3</accession>
<dbReference type="OrthoDB" id="6414741at2759"/>
<dbReference type="GO" id="GO:0140359">
    <property type="term" value="F:ABC-type transporter activity"/>
    <property type="evidence" value="ECO:0007669"/>
    <property type="project" value="InterPro"/>
</dbReference>
<evidence type="ECO:0000313" key="2">
    <source>
        <dbReference type="Proteomes" id="UP000821853"/>
    </source>
</evidence>
<dbReference type="VEuPathDB" id="VectorBase:HLOH_050425"/>
<evidence type="ECO:0000313" key="1">
    <source>
        <dbReference type="EMBL" id="KAH9376729.1"/>
    </source>
</evidence>